<dbReference type="Proteomes" id="UP001160148">
    <property type="component" value="Unassembled WGS sequence"/>
</dbReference>
<sequence>MDNLFDIFNSSKTTNSKDFRRPFKNTSNQREYLLMVSFFETLRVVTEINGSNLTYRMNFINGWLISINGLLLLWSNMNPTNDCNFVLYTSRLNTDRLENLFGMFRLQNGNNLNPTPVQFHCAFKKLFCLNYFKHSPNSNCLKDLDSILSHSNVEETGNCNTPVILPKQTANLINFIPYLKIEDVDYRDLNIPESNALNYIFGYLYMKCLKKHTFNEWIKYGHSQKDLDKSFLFCHFKAYEDKNKTIFGHFQVPHNDFHDFIFELENIFIEQFPI</sequence>
<evidence type="ECO:0000313" key="2">
    <source>
        <dbReference type="EMBL" id="CAI6376870.1"/>
    </source>
</evidence>
<reference evidence="2 3" key="1">
    <citation type="submission" date="2023-01" db="EMBL/GenBank/DDBJ databases">
        <authorList>
            <person name="Whitehead M."/>
        </authorList>
    </citation>
    <scope>NUCLEOTIDE SEQUENCE [LARGE SCALE GENOMIC DNA]</scope>
</reference>
<organism evidence="2 3">
    <name type="scientific">Macrosiphum euphorbiae</name>
    <name type="common">potato aphid</name>
    <dbReference type="NCBI Taxonomy" id="13131"/>
    <lineage>
        <taxon>Eukaryota</taxon>
        <taxon>Metazoa</taxon>
        <taxon>Ecdysozoa</taxon>
        <taxon>Arthropoda</taxon>
        <taxon>Hexapoda</taxon>
        <taxon>Insecta</taxon>
        <taxon>Pterygota</taxon>
        <taxon>Neoptera</taxon>
        <taxon>Paraneoptera</taxon>
        <taxon>Hemiptera</taxon>
        <taxon>Sternorrhyncha</taxon>
        <taxon>Aphidomorpha</taxon>
        <taxon>Aphidoidea</taxon>
        <taxon>Aphididae</taxon>
        <taxon>Macrosiphini</taxon>
        <taxon>Macrosiphum</taxon>
    </lineage>
</organism>
<gene>
    <name evidence="2" type="ORF">MEUPH1_LOCUS30201</name>
</gene>
<feature type="domain" description="Transposable element P transposase-like RNase H C-terminal" evidence="1">
    <location>
        <begin position="91"/>
        <end position="124"/>
    </location>
</feature>
<dbReference type="EMBL" id="CARXXK010001583">
    <property type="protein sequence ID" value="CAI6376870.1"/>
    <property type="molecule type" value="Genomic_DNA"/>
</dbReference>
<protein>
    <recommendedName>
        <fullName evidence="1">Transposable element P transposase-like RNase H C-terminal domain-containing protein</fullName>
    </recommendedName>
</protein>
<dbReference type="Pfam" id="PF21789">
    <property type="entry name" value="TNP-like_RNaseH_C"/>
    <property type="match status" value="1"/>
</dbReference>
<comment type="caution">
    <text evidence="2">The sequence shown here is derived from an EMBL/GenBank/DDBJ whole genome shotgun (WGS) entry which is preliminary data.</text>
</comment>
<keyword evidence="3" id="KW-1185">Reference proteome</keyword>
<evidence type="ECO:0000313" key="3">
    <source>
        <dbReference type="Proteomes" id="UP001160148"/>
    </source>
</evidence>
<evidence type="ECO:0000259" key="1">
    <source>
        <dbReference type="Pfam" id="PF21789"/>
    </source>
</evidence>
<name>A0AAV0Y7J3_9HEMI</name>
<dbReference type="AlphaFoldDB" id="A0AAV0Y7J3"/>
<proteinExistence type="predicted"/>
<accession>A0AAV0Y7J3</accession>
<dbReference type="InterPro" id="IPR048367">
    <property type="entry name" value="TNP-like_RNaseH_C"/>
</dbReference>